<proteinExistence type="predicted"/>
<reference evidence="2 3" key="1">
    <citation type="submission" date="2017-12" db="EMBL/GenBank/DDBJ databases">
        <title>High-resolution comparative analysis of great ape genomes.</title>
        <authorList>
            <person name="Pollen A."/>
            <person name="Hastie A."/>
            <person name="Hormozdiari F."/>
            <person name="Dougherty M."/>
            <person name="Liu R."/>
            <person name="Chaisson M."/>
            <person name="Hoppe E."/>
            <person name="Hill C."/>
            <person name="Pang A."/>
            <person name="Hillier L."/>
            <person name="Baker C."/>
            <person name="Armstrong J."/>
            <person name="Shendure J."/>
            <person name="Paten B."/>
            <person name="Wilson R."/>
            <person name="Chao H."/>
            <person name="Schneider V."/>
            <person name="Ventura M."/>
            <person name="Kronenberg Z."/>
            <person name="Murali S."/>
            <person name="Gordon D."/>
            <person name="Cantsilieris S."/>
            <person name="Munson K."/>
            <person name="Nelson B."/>
            <person name="Raja A."/>
            <person name="Underwood J."/>
            <person name="Diekhans M."/>
            <person name="Fiddes I."/>
            <person name="Haussler D."/>
            <person name="Eichler E."/>
        </authorList>
    </citation>
    <scope>NUCLEOTIDE SEQUENCE [LARGE SCALE GENOMIC DNA]</scope>
    <source>
        <strain evidence="2">Yerkes chimp pedigree #C0471</strain>
    </source>
</reference>
<evidence type="ECO:0000313" key="3">
    <source>
        <dbReference type="Proteomes" id="UP000236370"/>
    </source>
</evidence>
<name>A0A2J8KM49_PANTR</name>
<gene>
    <name evidence="2" type="ORF">CK820_G0037361</name>
</gene>
<dbReference type="AlphaFoldDB" id="A0A2J8KM49"/>
<dbReference type="Proteomes" id="UP000236370">
    <property type="component" value="Unassembled WGS sequence"/>
</dbReference>
<dbReference type="EMBL" id="NBAG03000351">
    <property type="protein sequence ID" value="PNI36092.1"/>
    <property type="molecule type" value="Genomic_DNA"/>
</dbReference>
<protein>
    <submittedName>
        <fullName evidence="2">C12orf4 isoform 9</fullName>
    </submittedName>
</protein>
<evidence type="ECO:0000313" key="2">
    <source>
        <dbReference type="EMBL" id="PNI36092.1"/>
    </source>
</evidence>
<comment type="caution">
    <text evidence="2">The sequence shown here is derived from an EMBL/GenBank/DDBJ whole genome shotgun (WGS) entry which is preliminary data.</text>
</comment>
<sequence length="47" mass="5256">LYARTQRRSKLKESLDSGNQNGGNDDKTKNAERNYLNVLPGTTENTS</sequence>
<accession>A0A2J8KM49</accession>
<feature type="region of interest" description="Disordered" evidence="1">
    <location>
        <begin position="1"/>
        <end position="47"/>
    </location>
</feature>
<organism evidence="2 3">
    <name type="scientific">Pan troglodytes</name>
    <name type="common">Chimpanzee</name>
    <dbReference type="NCBI Taxonomy" id="9598"/>
    <lineage>
        <taxon>Eukaryota</taxon>
        <taxon>Metazoa</taxon>
        <taxon>Chordata</taxon>
        <taxon>Craniata</taxon>
        <taxon>Vertebrata</taxon>
        <taxon>Euteleostomi</taxon>
        <taxon>Mammalia</taxon>
        <taxon>Eutheria</taxon>
        <taxon>Euarchontoglires</taxon>
        <taxon>Primates</taxon>
        <taxon>Haplorrhini</taxon>
        <taxon>Catarrhini</taxon>
        <taxon>Hominidae</taxon>
        <taxon>Pan</taxon>
    </lineage>
</organism>
<feature type="non-terminal residue" evidence="2">
    <location>
        <position position="1"/>
    </location>
</feature>
<feature type="compositionally biased region" description="Basic residues" evidence="1">
    <location>
        <begin position="1"/>
        <end position="10"/>
    </location>
</feature>
<evidence type="ECO:0000256" key="1">
    <source>
        <dbReference type="SAM" id="MobiDB-lite"/>
    </source>
</evidence>